<accession>A0A2I2G2W3</accession>
<protein>
    <submittedName>
        <fullName evidence="1">Uncharacterized protein</fullName>
    </submittedName>
</protein>
<dbReference type="AlphaFoldDB" id="A0A2I2G2W3"/>
<evidence type="ECO:0000313" key="1">
    <source>
        <dbReference type="EMBL" id="PLB47210.1"/>
    </source>
</evidence>
<comment type="caution">
    <text evidence="1">The sequence shown here is derived from an EMBL/GenBank/DDBJ whole genome shotgun (WGS) entry which is preliminary data.</text>
</comment>
<dbReference type="GeneID" id="36561223"/>
<sequence>MESQALCLNERIGPLENQREFALAFGGPSSKVGFRKSWSMVSSIGKGSDLDSMEYVAPAVEYRVAELKVLENFSVINILSAFQEGGYEKEKLADACG</sequence>
<dbReference type="VEuPathDB" id="FungiDB:P170DRAFT_478071"/>
<evidence type="ECO:0000313" key="2">
    <source>
        <dbReference type="Proteomes" id="UP000234275"/>
    </source>
</evidence>
<organism evidence="1 2">
    <name type="scientific">Aspergillus steynii IBT 23096</name>
    <dbReference type="NCBI Taxonomy" id="1392250"/>
    <lineage>
        <taxon>Eukaryota</taxon>
        <taxon>Fungi</taxon>
        <taxon>Dikarya</taxon>
        <taxon>Ascomycota</taxon>
        <taxon>Pezizomycotina</taxon>
        <taxon>Eurotiomycetes</taxon>
        <taxon>Eurotiomycetidae</taxon>
        <taxon>Eurotiales</taxon>
        <taxon>Aspergillaceae</taxon>
        <taxon>Aspergillus</taxon>
        <taxon>Aspergillus subgen. Circumdati</taxon>
    </lineage>
</organism>
<reference evidence="1 2" key="1">
    <citation type="submission" date="2016-12" db="EMBL/GenBank/DDBJ databases">
        <title>The genomes of Aspergillus section Nigri reveals drivers in fungal speciation.</title>
        <authorList>
            <consortium name="DOE Joint Genome Institute"/>
            <person name="Vesth T.C."/>
            <person name="Nybo J."/>
            <person name="Theobald S."/>
            <person name="Brandl J."/>
            <person name="Frisvad J.C."/>
            <person name="Nielsen K.F."/>
            <person name="Lyhne E.K."/>
            <person name="Kogle M.E."/>
            <person name="Kuo A."/>
            <person name="Riley R."/>
            <person name="Clum A."/>
            <person name="Nolan M."/>
            <person name="Lipzen A."/>
            <person name="Salamov A."/>
            <person name="Henrissat B."/>
            <person name="Wiebenga A."/>
            <person name="De Vries R.P."/>
            <person name="Grigoriev I.V."/>
            <person name="Mortensen U.H."/>
            <person name="Andersen M.R."/>
            <person name="Baker S.E."/>
        </authorList>
    </citation>
    <scope>NUCLEOTIDE SEQUENCE [LARGE SCALE GENOMIC DNA]</scope>
    <source>
        <strain evidence="1 2">IBT 23096</strain>
    </source>
</reference>
<dbReference type="EMBL" id="MSFO01000006">
    <property type="protein sequence ID" value="PLB47210.1"/>
    <property type="molecule type" value="Genomic_DNA"/>
</dbReference>
<name>A0A2I2G2W3_9EURO</name>
<proteinExistence type="predicted"/>
<dbReference type="Proteomes" id="UP000234275">
    <property type="component" value="Unassembled WGS sequence"/>
</dbReference>
<gene>
    <name evidence="1" type="ORF">P170DRAFT_478071</name>
</gene>
<dbReference type="RefSeq" id="XP_024702512.1">
    <property type="nucleotide sequence ID" value="XM_024853525.1"/>
</dbReference>
<keyword evidence="2" id="KW-1185">Reference proteome</keyword>